<evidence type="ECO:0000256" key="12">
    <source>
        <dbReference type="SAM" id="MobiDB-lite"/>
    </source>
</evidence>
<evidence type="ECO:0000313" key="16">
    <source>
        <dbReference type="EMBL" id="KAK3106074.1"/>
    </source>
</evidence>
<dbReference type="Proteomes" id="UP001186944">
    <property type="component" value="Unassembled WGS sequence"/>
</dbReference>
<keyword evidence="3 11" id="KW-0633">Potassium transport</keyword>
<evidence type="ECO:0000256" key="10">
    <source>
        <dbReference type="ARBA" id="ARBA00023303"/>
    </source>
</evidence>
<feature type="transmembrane region" description="Helical" evidence="13">
    <location>
        <begin position="65"/>
        <end position="88"/>
    </location>
</feature>
<feature type="domain" description="Inward rectifier potassium channel C-terminal" evidence="15">
    <location>
        <begin position="178"/>
        <end position="345"/>
    </location>
</feature>
<dbReference type="SUPFAM" id="SSF81296">
    <property type="entry name" value="E set domains"/>
    <property type="match status" value="1"/>
</dbReference>
<name>A0AA89C9X0_PINIB</name>
<comment type="similarity">
    <text evidence="11">Belongs to the inward rectifier-type potassium channel (TC 1.A.2.1) family.</text>
</comment>
<dbReference type="Gene3D" id="1.10.287.70">
    <property type="match status" value="1"/>
</dbReference>
<dbReference type="InterPro" id="IPR013518">
    <property type="entry name" value="K_chnl_inward-rec_Kir_cyto"/>
</dbReference>
<dbReference type="PRINTS" id="PR01320">
    <property type="entry name" value="KIRCHANNEL"/>
</dbReference>
<sequence length="401" mass="45718">MKMEDIDLKRKVKFSKNTKASGGRHLPRLIEKNGTCNIIPRTIKGKNKQFIRDIFTTLLDTPWRLILPMFAISVVLSWLLFGGLYFAVSKVHGDFDSVVDADDREVCVENTDDFITMVLFSMETQTTIGYGYRYVTPECPLSMILVVLQSIWGALLQALLTGLVIAKVQKPKKRSNTILFSKNVCICSDGNEKYLYIRVGDLQKSDMIDMNAYAVCVRDKVTEDGEYISHFRHHLDLTSTQNARRVSLRWPVVLQHKIDMTSPLWDMDEIEVKSSDFELLVFMEGLIESTGMTVQARTSYLPHEFQWQFMFKPMYVTKAKDGHYEFDLKQFNETVHVPFRLSSTSKRGAKRARYASSSSPEDSNGESGIADSLDTGSISSDVSCDSLQFRKSSYQKYPDIS</sequence>
<dbReference type="InterPro" id="IPR016449">
    <property type="entry name" value="K_chnl_inward-rec_Kir"/>
</dbReference>
<proteinExistence type="inferred from homology"/>
<reference evidence="16" key="1">
    <citation type="submission" date="2019-08" db="EMBL/GenBank/DDBJ databases">
        <title>The improved chromosome-level genome for the pearl oyster Pinctada fucata martensii using PacBio sequencing and Hi-C.</title>
        <authorList>
            <person name="Zheng Z."/>
        </authorList>
    </citation>
    <scope>NUCLEOTIDE SEQUENCE</scope>
    <source>
        <strain evidence="16">ZZ-2019</strain>
        <tissue evidence="16">Adductor muscle</tissue>
    </source>
</reference>
<evidence type="ECO:0000259" key="15">
    <source>
        <dbReference type="Pfam" id="PF17655"/>
    </source>
</evidence>
<dbReference type="Gene3D" id="2.60.40.1400">
    <property type="entry name" value="G protein-activated inward rectifier potassium channel 1"/>
    <property type="match status" value="1"/>
</dbReference>
<keyword evidence="6 11" id="KW-0630">Potassium</keyword>
<keyword evidence="10 11" id="KW-0407">Ion channel</keyword>
<protein>
    <submittedName>
        <fullName evidence="16">Uncharacterized protein</fullName>
    </submittedName>
</protein>
<keyword evidence="17" id="KW-1185">Reference proteome</keyword>
<evidence type="ECO:0000256" key="6">
    <source>
        <dbReference type="ARBA" id="ARBA00022958"/>
    </source>
</evidence>
<feature type="region of interest" description="Disordered" evidence="12">
    <location>
        <begin position="350"/>
        <end position="381"/>
    </location>
</feature>
<gene>
    <name evidence="16" type="ORF">FSP39_012102</name>
</gene>
<dbReference type="GO" id="GO:0005242">
    <property type="term" value="F:inward rectifier potassium channel activity"/>
    <property type="evidence" value="ECO:0007669"/>
    <property type="project" value="InterPro"/>
</dbReference>
<evidence type="ECO:0000256" key="13">
    <source>
        <dbReference type="SAM" id="Phobius"/>
    </source>
</evidence>
<dbReference type="InterPro" id="IPR014756">
    <property type="entry name" value="Ig_E-set"/>
</dbReference>
<dbReference type="GO" id="GO:0005886">
    <property type="term" value="C:plasma membrane"/>
    <property type="evidence" value="ECO:0007669"/>
    <property type="project" value="TreeGrafter"/>
</dbReference>
<evidence type="ECO:0000256" key="2">
    <source>
        <dbReference type="ARBA" id="ARBA00022448"/>
    </source>
</evidence>
<evidence type="ECO:0000256" key="9">
    <source>
        <dbReference type="ARBA" id="ARBA00023136"/>
    </source>
</evidence>
<feature type="domain" description="Potassium channel inwardly rectifying transmembrane" evidence="14">
    <location>
        <begin position="30"/>
        <end position="171"/>
    </location>
</feature>
<evidence type="ECO:0000256" key="1">
    <source>
        <dbReference type="ARBA" id="ARBA00004141"/>
    </source>
</evidence>
<dbReference type="GO" id="GO:1990573">
    <property type="term" value="P:potassium ion import across plasma membrane"/>
    <property type="evidence" value="ECO:0007669"/>
    <property type="project" value="TreeGrafter"/>
</dbReference>
<feature type="compositionally biased region" description="Low complexity" evidence="12">
    <location>
        <begin position="356"/>
        <end position="368"/>
    </location>
</feature>
<comment type="caution">
    <text evidence="16">The sequence shown here is derived from an EMBL/GenBank/DDBJ whole genome shotgun (WGS) entry which is preliminary data.</text>
</comment>
<evidence type="ECO:0000313" key="17">
    <source>
        <dbReference type="Proteomes" id="UP001186944"/>
    </source>
</evidence>
<dbReference type="PANTHER" id="PTHR11767">
    <property type="entry name" value="INWARD RECTIFIER POTASSIUM CHANNEL"/>
    <property type="match status" value="1"/>
</dbReference>
<evidence type="ECO:0000256" key="3">
    <source>
        <dbReference type="ARBA" id="ARBA00022538"/>
    </source>
</evidence>
<keyword evidence="8 11" id="KW-0406">Ion transport</keyword>
<dbReference type="InterPro" id="IPR041647">
    <property type="entry name" value="IRK_C"/>
</dbReference>
<keyword evidence="2 11" id="KW-0813">Transport</keyword>
<evidence type="ECO:0000256" key="7">
    <source>
        <dbReference type="ARBA" id="ARBA00022989"/>
    </source>
</evidence>
<keyword evidence="7 13" id="KW-1133">Transmembrane helix</keyword>
<keyword evidence="4 11" id="KW-0812">Transmembrane</keyword>
<evidence type="ECO:0000256" key="4">
    <source>
        <dbReference type="ARBA" id="ARBA00022692"/>
    </source>
</evidence>
<feature type="transmembrane region" description="Helical" evidence="13">
    <location>
        <begin position="141"/>
        <end position="166"/>
    </location>
</feature>
<accession>A0AA89C9X0</accession>
<dbReference type="SUPFAM" id="SSF81324">
    <property type="entry name" value="Voltage-gated potassium channels"/>
    <property type="match status" value="1"/>
</dbReference>
<dbReference type="GO" id="GO:0034765">
    <property type="term" value="P:regulation of monoatomic ion transmembrane transport"/>
    <property type="evidence" value="ECO:0007669"/>
    <property type="project" value="TreeGrafter"/>
</dbReference>
<dbReference type="AlphaFoldDB" id="A0AA89C9X0"/>
<evidence type="ECO:0000256" key="11">
    <source>
        <dbReference type="RuleBase" id="RU003822"/>
    </source>
</evidence>
<evidence type="ECO:0000259" key="14">
    <source>
        <dbReference type="Pfam" id="PF01007"/>
    </source>
</evidence>
<dbReference type="PANTHER" id="PTHR11767:SF102">
    <property type="entry name" value="INWARDLY RECTIFYING POTASSIUM CHANNEL 1, ISOFORM F"/>
    <property type="match status" value="1"/>
</dbReference>
<dbReference type="GO" id="GO:0034702">
    <property type="term" value="C:monoatomic ion channel complex"/>
    <property type="evidence" value="ECO:0007669"/>
    <property type="project" value="UniProtKB-KW"/>
</dbReference>
<organism evidence="16 17">
    <name type="scientific">Pinctada imbricata</name>
    <name type="common">Atlantic pearl-oyster</name>
    <name type="synonym">Pinctada martensii</name>
    <dbReference type="NCBI Taxonomy" id="66713"/>
    <lineage>
        <taxon>Eukaryota</taxon>
        <taxon>Metazoa</taxon>
        <taxon>Spiralia</taxon>
        <taxon>Lophotrochozoa</taxon>
        <taxon>Mollusca</taxon>
        <taxon>Bivalvia</taxon>
        <taxon>Autobranchia</taxon>
        <taxon>Pteriomorphia</taxon>
        <taxon>Pterioida</taxon>
        <taxon>Pterioidea</taxon>
        <taxon>Pteriidae</taxon>
        <taxon>Pinctada</taxon>
    </lineage>
</organism>
<dbReference type="Pfam" id="PF01007">
    <property type="entry name" value="IRK"/>
    <property type="match status" value="1"/>
</dbReference>
<dbReference type="InterPro" id="IPR040445">
    <property type="entry name" value="Kir_TM"/>
</dbReference>
<keyword evidence="9 13" id="KW-0472">Membrane</keyword>
<dbReference type="Pfam" id="PF17655">
    <property type="entry name" value="IRK_C"/>
    <property type="match status" value="1"/>
</dbReference>
<evidence type="ECO:0000256" key="5">
    <source>
        <dbReference type="ARBA" id="ARBA00022882"/>
    </source>
</evidence>
<keyword evidence="5 11" id="KW-0851">Voltage-gated channel</keyword>
<comment type="subcellular location">
    <subcellularLocation>
        <location evidence="1 11">Membrane</location>
        <topology evidence="1 11">Multi-pass membrane protein</topology>
    </subcellularLocation>
</comment>
<dbReference type="EMBL" id="VSWD01000003">
    <property type="protein sequence ID" value="KAK3106074.1"/>
    <property type="molecule type" value="Genomic_DNA"/>
</dbReference>
<evidence type="ECO:0000256" key="8">
    <source>
        <dbReference type="ARBA" id="ARBA00023065"/>
    </source>
</evidence>